<organism evidence="2 4">
    <name type="scientific">Adineta steineri</name>
    <dbReference type="NCBI Taxonomy" id="433720"/>
    <lineage>
        <taxon>Eukaryota</taxon>
        <taxon>Metazoa</taxon>
        <taxon>Spiralia</taxon>
        <taxon>Gnathifera</taxon>
        <taxon>Rotifera</taxon>
        <taxon>Eurotatoria</taxon>
        <taxon>Bdelloidea</taxon>
        <taxon>Adinetida</taxon>
        <taxon>Adinetidae</taxon>
        <taxon>Adineta</taxon>
    </lineage>
</organism>
<dbReference type="EMBL" id="CAJNOG010000046">
    <property type="protein sequence ID" value="CAF0837459.1"/>
    <property type="molecule type" value="Genomic_DNA"/>
</dbReference>
<name>A0A813UZI0_9BILA</name>
<evidence type="ECO:0000313" key="3">
    <source>
        <dbReference type="EMBL" id="CAF3949308.1"/>
    </source>
</evidence>
<keyword evidence="1" id="KW-1133">Transmembrane helix</keyword>
<proteinExistence type="predicted"/>
<sequence>MNTSISNSMGDEKFQMHVDHDVDDNNRLIKSRYFEQRRPFRLTSLIYPISLALLILISTVLLVLTVTRRNTCRQQQLEQAEVLLGYKPDSHMKTWLPCTKTSASSCACPATFMHSSVNPSHCIPNHSRCLQSCKNNVHCQCYNLSDGYRCRVATRNWVDNEFKGGAVERFRNPVIHPLLQRMWTDKFNRQLERILVDVRGGEHLFLSPNRQTGIAIHEEDDDYLINERWTKVDINTTQQHIVYTQLEPKTHKCRMSSIHEDGSVTHGQVHTCPGAPSGAPYFLGTACQNILVLWHGNRQLKLRRQEGWAMTRHHFESTLPRLPVLLDPFHRYYSVYDDSMIEIKDLNGEVLVQFFTDIIHPTRFEFVDQYGTLWIANQTHMQYFRSKNDQAWLDF</sequence>
<dbReference type="Proteomes" id="UP000663844">
    <property type="component" value="Unassembled WGS sequence"/>
</dbReference>
<evidence type="ECO:0000313" key="2">
    <source>
        <dbReference type="EMBL" id="CAF0837459.1"/>
    </source>
</evidence>
<protein>
    <submittedName>
        <fullName evidence="2">Uncharacterized protein</fullName>
    </submittedName>
</protein>
<dbReference type="Proteomes" id="UP000663845">
    <property type="component" value="Unassembled WGS sequence"/>
</dbReference>
<reference evidence="2" key="1">
    <citation type="submission" date="2021-02" db="EMBL/GenBank/DDBJ databases">
        <authorList>
            <person name="Nowell W R."/>
        </authorList>
    </citation>
    <scope>NUCLEOTIDE SEQUENCE</scope>
</reference>
<keyword evidence="1" id="KW-0812">Transmembrane</keyword>
<dbReference type="EMBL" id="CAJOAZ010002665">
    <property type="protein sequence ID" value="CAF3949308.1"/>
    <property type="molecule type" value="Genomic_DNA"/>
</dbReference>
<comment type="caution">
    <text evidence="2">The sequence shown here is derived from an EMBL/GenBank/DDBJ whole genome shotgun (WGS) entry which is preliminary data.</text>
</comment>
<keyword evidence="1" id="KW-0472">Membrane</keyword>
<dbReference type="AlphaFoldDB" id="A0A813UZI0"/>
<accession>A0A813UZI0</accession>
<evidence type="ECO:0000256" key="1">
    <source>
        <dbReference type="SAM" id="Phobius"/>
    </source>
</evidence>
<feature type="transmembrane region" description="Helical" evidence="1">
    <location>
        <begin position="45"/>
        <end position="66"/>
    </location>
</feature>
<evidence type="ECO:0000313" key="4">
    <source>
        <dbReference type="Proteomes" id="UP000663845"/>
    </source>
</evidence>
<gene>
    <name evidence="2" type="ORF">JYZ213_LOCUS7179</name>
    <name evidence="3" type="ORF">OXD698_LOCUS26591</name>
</gene>